<proteinExistence type="inferred from homology"/>
<dbReference type="GO" id="GO:0009941">
    <property type="term" value="C:chloroplast envelope"/>
    <property type="evidence" value="ECO:0007669"/>
    <property type="project" value="UniProtKB-ARBA"/>
</dbReference>
<organism evidence="7 8">
    <name type="scientific">Micromonas commoda (strain RCC299 / NOUM17 / CCMP2709)</name>
    <name type="common">Picoplanktonic green alga</name>
    <dbReference type="NCBI Taxonomy" id="296587"/>
    <lineage>
        <taxon>Eukaryota</taxon>
        <taxon>Viridiplantae</taxon>
        <taxon>Chlorophyta</taxon>
        <taxon>Mamiellophyceae</taxon>
        <taxon>Mamiellales</taxon>
        <taxon>Mamiellaceae</taxon>
        <taxon>Micromonas</taxon>
    </lineage>
</organism>
<keyword evidence="5 6" id="KW-0472">Membrane</keyword>
<feature type="transmembrane region" description="Helical" evidence="6">
    <location>
        <begin position="174"/>
        <end position="194"/>
    </location>
</feature>
<dbReference type="EMBL" id="CP001324">
    <property type="protein sequence ID" value="ACO61892.1"/>
    <property type="molecule type" value="Genomic_DNA"/>
</dbReference>
<evidence type="ECO:0000256" key="6">
    <source>
        <dbReference type="SAM" id="Phobius"/>
    </source>
</evidence>
<dbReference type="InterPro" id="IPR002657">
    <property type="entry name" value="BilAc:Na_symport/Acr3"/>
</dbReference>
<dbReference type="InterPro" id="IPR004710">
    <property type="entry name" value="Bilac:Na_transpt"/>
</dbReference>
<dbReference type="Proteomes" id="UP000002009">
    <property type="component" value="Chromosome 3"/>
</dbReference>
<reference evidence="7 8" key="1">
    <citation type="journal article" date="2009" name="Science">
        <title>Green evolution and dynamic adaptations revealed by genomes of the marine picoeukaryotes Micromonas.</title>
        <authorList>
            <person name="Worden A.Z."/>
            <person name="Lee J.H."/>
            <person name="Mock T."/>
            <person name="Rouze P."/>
            <person name="Simmons M.P."/>
            <person name="Aerts A.L."/>
            <person name="Allen A.E."/>
            <person name="Cuvelier M.L."/>
            <person name="Derelle E."/>
            <person name="Everett M.V."/>
            <person name="Foulon E."/>
            <person name="Grimwood J."/>
            <person name="Gundlach H."/>
            <person name="Henrissat B."/>
            <person name="Napoli C."/>
            <person name="McDonald S.M."/>
            <person name="Parker M.S."/>
            <person name="Rombauts S."/>
            <person name="Salamov A."/>
            <person name="Von Dassow P."/>
            <person name="Badger J.H."/>
            <person name="Coutinho P.M."/>
            <person name="Demir E."/>
            <person name="Dubchak I."/>
            <person name="Gentemann C."/>
            <person name="Eikrem W."/>
            <person name="Gready J.E."/>
            <person name="John U."/>
            <person name="Lanier W."/>
            <person name="Lindquist E.A."/>
            <person name="Lucas S."/>
            <person name="Mayer K.F."/>
            <person name="Moreau H."/>
            <person name="Not F."/>
            <person name="Otillar R."/>
            <person name="Panaud O."/>
            <person name="Pangilinan J."/>
            <person name="Paulsen I."/>
            <person name="Piegu B."/>
            <person name="Poliakov A."/>
            <person name="Robbens S."/>
            <person name="Schmutz J."/>
            <person name="Toulza E."/>
            <person name="Wyss T."/>
            <person name="Zelensky A."/>
            <person name="Zhou K."/>
            <person name="Armbrust E.V."/>
            <person name="Bhattacharya D."/>
            <person name="Goodenough U.W."/>
            <person name="Van de Peer Y."/>
            <person name="Grigoriev I.V."/>
        </authorList>
    </citation>
    <scope>NUCLEOTIDE SEQUENCE [LARGE SCALE GENOMIC DNA]</scope>
    <source>
        <strain evidence="8">RCC299 / NOUM17</strain>
    </source>
</reference>
<dbReference type="eggNOG" id="KOG2718">
    <property type="taxonomic scope" value="Eukaryota"/>
</dbReference>
<keyword evidence="4 6" id="KW-1133">Transmembrane helix</keyword>
<feature type="transmembrane region" description="Helical" evidence="6">
    <location>
        <begin position="246"/>
        <end position="265"/>
    </location>
</feature>
<dbReference type="PANTHER" id="PTHR10361">
    <property type="entry name" value="SODIUM-BILE ACID COTRANSPORTER"/>
    <property type="match status" value="1"/>
</dbReference>
<evidence type="ECO:0000256" key="4">
    <source>
        <dbReference type="ARBA" id="ARBA00022989"/>
    </source>
</evidence>
<comment type="similarity">
    <text evidence="2">Belongs to the bile acid:sodium symporter (BASS) (TC 2.A.28) family.</text>
</comment>
<feature type="transmembrane region" description="Helical" evidence="6">
    <location>
        <begin position="141"/>
        <end position="162"/>
    </location>
</feature>
<keyword evidence="8" id="KW-1185">Reference proteome</keyword>
<evidence type="ECO:0000256" key="1">
    <source>
        <dbReference type="ARBA" id="ARBA00004141"/>
    </source>
</evidence>
<dbReference type="InterPro" id="IPR038770">
    <property type="entry name" value="Na+/solute_symporter_sf"/>
</dbReference>
<evidence type="ECO:0000313" key="7">
    <source>
        <dbReference type="EMBL" id="ACO61892.1"/>
    </source>
</evidence>
<dbReference type="InParanoid" id="C1E2C2"/>
<feature type="transmembrane region" description="Helical" evidence="6">
    <location>
        <begin position="20"/>
        <end position="38"/>
    </location>
</feature>
<feature type="transmembrane region" description="Helical" evidence="6">
    <location>
        <begin position="271"/>
        <end position="288"/>
    </location>
</feature>
<dbReference type="OMA" id="AHYVIMP"/>
<dbReference type="GeneID" id="8241825"/>
<dbReference type="AlphaFoldDB" id="C1E2C2"/>
<protein>
    <submittedName>
        <fullName evidence="7">Bile Acid:Na+ symporter family</fullName>
    </submittedName>
</protein>
<dbReference type="RefSeq" id="XP_002500634.1">
    <property type="nucleotide sequence ID" value="XM_002500588.1"/>
</dbReference>
<evidence type="ECO:0000256" key="3">
    <source>
        <dbReference type="ARBA" id="ARBA00022692"/>
    </source>
</evidence>
<dbReference type="Gene3D" id="1.20.1530.20">
    <property type="match status" value="1"/>
</dbReference>
<dbReference type="OrthoDB" id="203097at2759"/>
<gene>
    <name evidence="7" type="ORF">MICPUN_90319</name>
</gene>
<feature type="transmembrane region" description="Helical" evidence="6">
    <location>
        <begin position="206"/>
        <end position="225"/>
    </location>
</feature>
<evidence type="ECO:0000256" key="5">
    <source>
        <dbReference type="ARBA" id="ARBA00023136"/>
    </source>
</evidence>
<feature type="transmembrane region" description="Helical" evidence="6">
    <location>
        <begin position="114"/>
        <end position="135"/>
    </location>
</feature>
<evidence type="ECO:0000313" key="8">
    <source>
        <dbReference type="Proteomes" id="UP000002009"/>
    </source>
</evidence>
<evidence type="ECO:0000256" key="2">
    <source>
        <dbReference type="ARBA" id="ARBA00006528"/>
    </source>
</evidence>
<dbReference type="STRING" id="296587.C1E2C2"/>
<dbReference type="FunCoup" id="C1E2C2">
    <property type="interactions" value="194"/>
</dbReference>
<dbReference type="GO" id="GO:0016020">
    <property type="term" value="C:membrane"/>
    <property type="evidence" value="ECO:0007669"/>
    <property type="project" value="UniProtKB-SubCell"/>
</dbReference>
<dbReference type="PANTHER" id="PTHR10361:SF30">
    <property type="entry name" value="SODIUM_METABOLITE COTRANSPORTER BASS6, CHLOROPLASTIC-RELATED"/>
    <property type="match status" value="1"/>
</dbReference>
<comment type="subcellular location">
    <subcellularLocation>
        <location evidence="1">Membrane</location>
        <topology evidence="1">Multi-pass membrane protein</topology>
    </subcellularLocation>
</comment>
<keyword evidence="3 6" id="KW-0812">Transmembrane</keyword>
<name>C1E2C2_MICCC</name>
<feature type="transmembrane region" description="Helical" evidence="6">
    <location>
        <begin position="79"/>
        <end position="102"/>
    </location>
</feature>
<accession>C1E2C2</accession>
<dbReference type="KEGG" id="mis:MICPUN_90319"/>
<sequence>MSAVVGIKAPATFSFMQANMYTLCLATLMLSMGITLTLDDFKRVFSKPDVVGIGFLACYVMMPVTAMLVGNMVGLSGPLLAGLILVGSINGGQASNLCAYIARGDVALSVLMTTATTIGCIFMTPLICKFCLGAIVDVDAIGMAISTIQVVLMPIVLGVTLNKYVPKACRAVEPACPIIGVLMTIILVGASVATCAEPILNAGLKLQLAAFLLHAIGGAAGYWVMRALGYDETVCRTTAIETSMKSSAFGFLLATLHFPEFLVRVPSAVSVVWMAVMGSSMAVFWRMIPVKKDRETA</sequence>
<feature type="transmembrane region" description="Helical" evidence="6">
    <location>
        <begin position="50"/>
        <end position="73"/>
    </location>
</feature>
<dbReference type="Pfam" id="PF01758">
    <property type="entry name" value="SBF"/>
    <property type="match status" value="1"/>
</dbReference>